<proteinExistence type="predicted"/>
<feature type="region of interest" description="Disordered" evidence="1">
    <location>
        <begin position="1"/>
        <end position="78"/>
    </location>
</feature>
<dbReference type="EMBL" id="VSSQ01006174">
    <property type="protein sequence ID" value="MPM31784.1"/>
    <property type="molecule type" value="Genomic_DNA"/>
</dbReference>
<reference evidence="2" key="1">
    <citation type="submission" date="2019-08" db="EMBL/GenBank/DDBJ databases">
        <authorList>
            <person name="Kucharzyk K."/>
            <person name="Murdoch R.W."/>
            <person name="Higgins S."/>
            <person name="Loffler F."/>
        </authorList>
    </citation>
    <scope>NUCLEOTIDE SEQUENCE</scope>
</reference>
<evidence type="ECO:0000256" key="1">
    <source>
        <dbReference type="SAM" id="MobiDB-lite"/>
    </source>
</evidence>
<gene>
    <name evidence="2" type="ORF">SDC9_78341</name>
</gene>
<dbReference type="AlphaFoldDB" id="A0A644Z0R6"/>
<organism evidence="2">
    <name type="scientific">bioreactor metagenome</name>
    <dbReference type="NCBI Taxonomy" id="1076179"/>
    <lineage>
        <taxon>unclassified sequences</taxon>
        <taxon>metagenomes</taxon>
        <taxon>ecological metagenomes</taxon>
    </lineage>
</organism>
<protein>
    <submittedName>
        <fullName evidence="2">Uncharacterized protein</fullName>
    </submittedName>
</protein>
<feature type="compositionally biased region" description="Low complexity" evidence="1">
    <location>
        <begin position="107"/>
        <end position="116"/>
    </location>
</feature>
<sequence length="132" mass="14442">MIQRRTDGGHGYNFRQSPVPDSGGAQELDRRSRAGREAAQRKRTLPEISCFAQDFGGGSEPARSRGADRTPPRQRQFHRLCQNDYAAAALRRFLRQRPGLEQQERSAVAGRAAAGGKETESGDGIVVGCTET</sequence>
<feature type="compositionally biased region" description="Basic and acidic residues" evidence="1">
    <location>
        <begin position="62"/>
        <end position="71"/>
    </location>
</feature>
<accession>A0A644Z0R6</accession>
<feature type="region of interest" description="Disordered" evidence="1">
    <location>
        <begin position="97"/>
        <end position="132"/>
    </location>
</feature>
<name>A0A644Z0R6_9ZZZZ</name>
<evidence type="ECO:0000313" key="2">
    <source>
        <dbReference type="EMBL" id="MPM31784.1"/>
    </source>
</evidence>
<feature type="compositionally biased region" description="Basic and acidic residues" evidence="1">
    <location>
        <begin position="27"/>
        <end position="40"/>
    </location>
</feature>
<comment type="caution">
    <text evidence="2">The sequence shown here is derived from an EMBL/GenBank/DDBJ whole genome shotgun (WGS) entry which is preliminary data.</text>
</comment>